<dbReference type="InterPro" id="IPR013783">
    <property type="entry name" value="Ig-like_fold"/>
</dbReference>
<dbReference type="AlphaFoldDB" id="A0AAV3A067"/>
<sequence length="141" mass="16003">MYVNINIFCFFRCHITMVESGPGIVKPTETLDLTCKVTGASLTDRTNMYALHWVRQSERKQLEWLGVIRYNPAIDYGSSVQGRLTLTRDTNKGEVFRSMDSISEKLTNFYLLGKAGLLVFDKKKDALLLKICEKEVSWGGA</sequence>
<reference evidence="5" key="1">
    <citation type="thesis" date="2020" institute="ProQuest LLC" country="789 East Eisenhower Parkway, Ann Arbor, MI, USA">
        <title>Comparative Genomics and Chromosome Evolution.</title>
        <authorList>
            <person name="Mudd A.B."/>
        </authorList>
    </citation>
    <scope>NUCLEOTIDE SEQUENCE</scope>
    <source>
        <strain evidence="5">1538</strain>
        <tissue evidence="5">Blood</tissue>
    </source>
</reference>
<keyword evidence="1" id="KW-0391">Immunity</keyword>
<dbReference type="PANTHER" id="PTHR23266">
    <property type="entry name" value="IMMUNOGLOBULIN HEAVY CHAIN"/>
    <property type="match status" value="1"/>
</dbReference>
<keyword evidence="2" id="KW-1064">Adaptive immunity</keyword>
<evidence type="ECO:0000313" key="5">
    <source>
        <dbReference type="EMBL" id="DBA22526.1"/>
    </source>
</evidence>
<comment type="caution">
    <text evidence="5">The sequence shown here is derived from an EMBL/GenBank/DDBJ whole genome shotgun (WGS) entry which is preliminary data.</text>
</comment>
<evidence type="ECO:0000256" key="2">
    <source>
        <dbReference type="ARBA" id="ARBA00023130"/>
    </source>
</evidence>
<evidence type="ECO:0000313" key="6">
    <source>
        <dbReference type="Proteomes" id="UP001181693"/>
    </source>
</evidence>
<dbReference type="SMART" id="SM00406">
    <property type="entry name" value="IGv"/>
    <property type="match status" value="1"/>
</dbReference>
<evidence type="ECO:0000256" key="1">
    <source>
        <dbReference type="ARBA" id="ARBA00022859"/>
    </source>
</evidence>
<dbReference type="SUPFAM" id="SSF48726">
    <property type="entry name" value="Immunoglobulin"/>
    <property type="match status" value="1"/>
</dbReference>
<dbReference type="InterPro" id="IPR013106">
    <property type="entry name" value="Ig_V-set"/>
</dbReference>
<gene>
    <name evidence="5" type="ORF">GDO54_013545</name>
</gene>
<dbReference type="GO" id="GO:0005576">
    <property type="term" value="C:extracellular region"/>
    <property type="evidence" value="ECO:0007669"/>
    <property type="project" value="UniProtKB-ARBA"/>
</dbReference>
<dbReference type="Proteomes" id="UP001181693">
    <property type="component" value="Unassembled WGS sequence"/>
</dbReference>
<organism evidence="5 6">
    <name type="scientific">Pyxicephalus adspersus</name>
    <name type="common">African bullfrog</name>
    <dbReference type="NCBI Taxonomy" id="30357"/>
    <lineage>
        <taxon>Eukaryota</taxon>
        <taxon>Metazoa</taxon>
        <taxon>Chordata</taxon>
        <taxon>Craniata</taxon>
        <taxon>Vertebrata</taxon>
        <taxon>Euteleostomi</taxon>
        <taxon>Amphibia</taxon>
        <taxon>Batrachia</taxon>
        <taxon>Anura</taxon>
        <taxon>Neobatrachia</taxon>
        <taxon>Ranoidea</taxon>
        <taxon>Pyxicephalidae</taxon>
        <taxon>Pyxicephalinae</taxon>
        <taxon>Pyxicephalus</taxon>
    </lineage>
</organism>
<name>A0AAV3A067_PYXAD</name>
<keyword evidence="3" id="KW-1280">Immunoglobulin</keyword>
<protein>
    <recommendedName>
        <fullName evidence="4">Immunoglobulin V-set domain-containing protein</fullName>
    </recommendedName>
</protein>
<dbReference type="GO" id="GO:0019814">
    <property type="term" value="C:immunoglobulin complex"/>
    <property type="evidence" value="ECO:0007669"/>
    <property type="project" value="UniProtKB-KW"/>
</dbReference>
<dbReference type="InterPro" id="IPR036179">
    <property type="entry name" value="Ig-like_dom_sf"/>
</dbReference>
<proteinExistence type="predicted"/>
<dbReference type="GO" id="GO:0002250">
    <property type="term" value="P:adaptive immune response"/>
    <property type="evidence" value="ECO:0007669"/>
    <property type="project" value="UniProtKB-KW"/>
</dbReference>
<dbReference type="EMBL" id="DYDO01000006">
    <property type="protein sequence ID" value="DBA22526.1"/>
    <property type="molecule type" value="Genomic_DNA"/>
</dbReference>
<dbReference type="InterPro" id="IPR050199">
    <property type="entry name" value="IgHV"/>
</dbReference>
<feature type="domain" description="Immunoglobulin V-set" evidence="4">
    <location>
        <begin position="30"/>
        <end position="114"/>
    </location>
</feature>
<evidence type="ECO:0000259" key="4">
    <source>
        <dbReference type="SMART" id="SM00406"/>
    </source>
</evidence>
<dbReference type="Gene3D" id="2.60.40.10">
    <property type="entry name" value="Immunoglobulins"/>
    <property type="match status" value="1"/>
</dbReference>
<evidence type="ECO:0000256" key="3">
    <source>
        <dbReference type="ARBA" id="ARBA00043265"/>
    </source>
</evidence>
<accession>A0AAV3A067</accession>
<keyword evidence="6" id="KW-1185">Reference proteome</keyword>